<protein>
    <recommendedName>
        <fullName evidence="2">Ice-binding protein C-terminal domain-containing protein</fullName>
    </recommendedName>
</protein>
<accession>A0ABP9UUF5</accession>
<organism evidence="3 4">
    <name type="scientific">Rubritalea halochordaticola</name>
    <dbReference type="NCBI Taxonomy" id="714537"/>
    <lineage>
        <taxon>Bacteria</taxon>
        <taxon>Pseudomonadati</taxon>
        <taxon>Verrucomicrobiota</taxon>
        <taxon>Verrucomicrobiia</taxon>
        <taxon>Verrucomicrobiales</taxon>
        <taxon>Rubritaleaceae</taxon>
        <taxon>Rubritalea</taxon>
    </lineage>
</organism>
<sequence length="273" mass="27471">MKSHVLPTLTLSLAALLPLSYSADAATTAFNFFHTSFAANTGIDDSVENTDALNAVAGLDSPNWYNLGIAGSGGPTGTDSGDGIGVQWWSSNAFNAGSEGVTAGGDASQQVFRMYLDDGDGGTSYAAADGYGVTISVTGLSAYLASQSATSYTVTLFLSTDSSDFTQPEIRDGALTGSNNVTDLSLLGSPTVNVLGDGTQPVPSGAQSNTGGTRGVASLSGLTADEITIAMPTNAGGGVRGSIAGFAITAVPEPSSTMMLGLAGVGFILRRRR</sequence>
<feature type="signal peptide" evidence="1">
    <location>
        <begin position="1"/>
        <end position="25"/>
    </location>
</feature>
<evidence type="ECO:0000313" key="4">
    <source>
        <dbReference type="Proteomes" id="UP001424741"/>
    </source>
</evidence>
<dbReference type="RefSeq" id="WP_346186941.1">
    <property type="nucleotide sequence ID" value="NZ_BAABRL010000001.1"/>
</dbReference>
<keyword evidence="4" id="KW-1185">Reference proteome</keyword>
<feature type="chain" id="PRO_5047048985" description="Ice-binding protein C-terminal domain-containing protein" evidence="1">
    <location>
        <begin position="26"/>
        <end position="273"/>
    </location>
</feature>
<gene>
    <name evidence="3" type="ORF">Rhal01_00010</name>
</gene>
<dbReference type="InterPro" id="IPR013424">
    <property type="entry name" value="Ice-binding_C"/>
</dbReference>
<reference evidence="3 4" key="1">
    <citation type="submission" date="2024-02" db="EMBL/GenBank/DDBJ databases">
        <title>Rubritalea halochordaticola NBRC 107102.</title>
        <authorList>
            <person name="Ichikawa N."/>
            <person name="Katano-Makiyama Y."/>
            <person name="Hidaka K."/>
        </authorList>
    </citation>
    <scope>NUCLEOTIDE SEQUENCE [LARGE SCALE GENOMIC DNA]</scope>
    <source>
        <strain evidence="3 4">NBRC 107102</strain>
    </source>
</reference>
<evidence type="ECO:0000259" key="2">
    <source>
        <dbReference type="Pfam" id="PF07589"/>
    </source>
</evidence>
<keyword evidence="1" id="KW-0732">Signal</keyword>
<dbReference type="Proteomes" id="UP001424741">
    <property type="component" value="Unassembled WGS sequence"/>
</dbReference>
<proteinExistence type="predicted"/>
<dbReference type="Pfam" id="PF07589">
    <property type="entry name" value="PEP-CTERM"/>
    <property type="match status" value="1"/>
</dbReference>
<evidence type="ECO:0000313" key="3">
    <source>
        <dbReference type="EMBL" id="GAA5493858.1"/>
    </source>
</evidence>
<dbReference type="NCBIfam" id="TIGR02595">
    <property type="entry name" value="PEP_CTERM"/>
    <property type="match status" value="1"/>
</dbReference>
<feature type="domain" description="Ice-binding protein C-terminal" evidence="2">
    <location>
        <begin position="250"/>
        <end position="272"/>
    </location>
</feature>
<dbReference type="EMBL" id="BAABRL010000001">
    <property type="protein sequence ID" value="GAA5493858.1"/>
    <property type="molecule type" value="Genomic_DNA"/>
</dbReference>
<comment type="caution">
    <text evidence="3">The sequence shown here is derived from an EMBL/GenBank/DDBJ whole genome shotgun (WGS) entry which is preliminary data.</text>
</comment>
<name>A0ABP9UUF5_9BACT</name>
<evidence type="ECO:0000256" key="1">
    <source>
        <dbReference type="SAM" id="SignalP"/>
    </source>
</evidence>